<feature type="region of interest" description="Disordered" evidence="1">
    <location>
        <begin position="161"/>
        <end position="218"/>
    </location>
</feature>
<comment type="caution">
    <text evidence="2">The sequence shown here is derived from an EMBL/GenBank/DDBJ whole genome shotgun (WGS) entry which is preliminary data.</text>
</comment>
<accession>A0A8S3T812</accession>
<feature type="region of interest" description="Disordered" evidence="1">
    <location>
        <begin position="371"/>
        <end position="391"/>
    </location>
</feature>
<dbReference type="OrthoDB" id="10337929at2759"/>
<evidence type="ECO:0000313" key="3">
    <source>
        <dbReference type="Proteomes" id="UP000683360"/>
    </source>
</evidence>
<feature type="compositionally biased region" description="Basic and acidic residues" evidence="1">
    <location>
        <begin position="373"/>
        <end position="391"/>
    </location>
</feature>
<dbReference type="Proteomes" id="UP000683360">
    <property type="component" value="Unassembled WGS sequence"/>
</dbReference>
<evidence type="ECO:0000313" key="2">
    <source>
        <dbReference type="EMBL" id="CAG2225230.1"/>
    </source>
</evidence>
<gene>
    <name evidence="2" type="ORF">MEDL_38387</name>
</gene>
<name>A0A8S3T812_MYTED</name>
<proteinExistence type="predicted"/>
<evidence type="ECO:0000256" key="1">
    <source>
        <dbReference type="SAM" id="MobiDB-lite"/>
    </source>
</evidence>
<keyword evidence="3" id="KW-1185">Reference proteome</keyword>
<feature type="compositionally biased region" description="Basic and acidic residues" evidence="1">
    <location>
        <begin position="257"/>
        <end position="267"/>
    </location>
</feature>
<protein>
    <submittedName>
        <fullName evidence="2">Uncharacterized protein</fullName>
    </submittedName>
</protein>
<dbReference type="AlphaFoldDB" id="A0A8S3T812"/>
<feature type="region of interest" description="Disordered" evidence="1">
    <location>
        <begin position="257"/>
        <end position="328"/>
    </location>
</feature>
<organism evidence="2 3">
    <name type="scientific">Mytilus edulis</name>
    <name type="common">Blue mussel</name>
    <dbReference type="NCBI Taxonomy" id="6550"/>
    <lineage>
        <taxon>Eukaryota</taxon>
        <taxon>Metazoa</taxon>
        <taxon>Spiralia</taxon>
        <taxon>Lophotrochozoa</taxon>
        <taxon>Mollusca</taxon>
        <taxon>Bivalvia</taxon>
        <taxon>Autobranchia</taxon>
        <taxon>Pteriomorphia</taxon>
        <taxon>Mytilida</taxon>
        <taxon>Mytiloidea</taxon>
        <taxon>Mytilidae</taxon>
        <taxon>Mytilinae</taxon>
        <taxon>Mytilus</taxon>
    </lineage>
</organism>
<sequence length="433" mass="48768">MPKVGDPANSCEDYTDKTRNFTEEQRSSLLKYLCDNFHQITLQHPDVPSLIHVTITCILIHRPSNFDSGFLHHMADLDAVLRAQSVLFVIEEEVETKPENLLNMYISNTQKYYDKISPCQTRKGKALIGPVEEKRSVYSFTSEEFSPLKARKAKKSFTSEDSIPLKGRKARKSFTSEDNSPLKARKSFTSEDSSPLKARKSLTTEDSSPLKARKSFTTEDSSPLIARKSFTSKDSSPLKAIQGITINYDIIVSSRDKKSFDSDDRSPLKARKSLNSKDSSPFKARNARKSLTSEDSSPLKARKSLTSEDSSPLKARKSLTSEDSSPLKAIKDLNNPIDVCQNLERIRETTGEYERIGKNTKKDAITGLINHSSTKDKKSEIGRKRSGNKKIDAAESKKCTVRLTDIGTIKNLKTYVNKTEKKRKRRKICVKNL</sequence>
<reference evidence="2" key="1">
    <citation type="submission" date="2021-03" db="EMBL/GenBank/DDBJ databases">
        <authorList>
            <person name="Bekaert M."/>
        </authorList>
    </citation>
    <scope>NUCLEOTIDE SEQUENCE</scope>
</reference>
<dbReference type="EMBL" id="CAJPWZ010001843">
    <property type="protein sequence ID" value="CAG2225230.1"/>
    <property type="molecule type" value="Genomic_DNA"/>
</dbReference>